<proteinExistence type="predicted"/>
<reference evidence="1" key="1">
    <citation type="submission" date="2021-06" db="EMBL/GenBank/DDBJ databases">
        <title>Bradyrhizobium sp. S2-11-2 Genome sequencing.</title>
        <authorList>
            <person name="Jin L."/>
        </authorList>
    </citation>
    <scope>NUCLEOTIDE SEQUENCE</scope>
    <source>
        <strain evidence="1">S2-11-2</strain>
    </source>
</reference>
<dbReference type="AlphaFoldDB" id="A0A975NTI8"/>
<dbReference type="Proteomes" id="UP000680805">
    <property type="component" value="Chromosome"/>
</dbReference>
<gene>
    <name evidence="1" type="ORF">KMZ68_11110</name>
</gene>
<protein>
    <submittedName>
        <fullName evidence="1">Uncharacterized protein</fullName>
    </submittedName>
</protein>
<dbReference type="EMBL" id="CP076135">
    <property type="protein sequence ID" value="QWG20334.1"/>
    <property type="molecule type" value="Genomic_DNA"/>
</dbReference>
<accession>A0A975NTI8</accession>
<evidence type="ECO:0000313" key="1">
    <source>
        <dbReference type="EMBL" id="QWG20334.1"/>
    </source>
</evidence>
<sequence>MIAITARRLSREGFVNWMAEALAGIPALPRDLRTSGTKSSDVTLAWPDFQSNARPIVCVAERQLQEFFAFVSTYSTSVRPFTAYFRVMPLELLENLQHTERVRGNEMQLARMIAGASIADIWTAAARQAERPSYVLPLLQSSLSFVLGQSVLAGYDGNAFDWCMQEWIATRAGHTDAASSRSVGSIGLAWHYVHLATALSQKSLSSDNSSIVEFIAAAVEARSVRPEMLRPLSAIAGLDLDLVKLLGASREERISRFNATLTQLKSRGEGGLQSEFLAGLMLAIAGNGSFEMMRSAREFEGWLDGAVVWFGICAALFEESNVLAYANSAGRRIVRDLLRRDDPFDLPRADIASTELRFIQGSKMDIGQLGVHGPRSIEVEILPNVISRVLSHENSQDEGNVEGRETLLRTLDEMSYLANRARRILTDRVGEERQGDLYKSRRPNRSKS</sequence>
<dbReference type="RefSeq" id="WP_215615809.1">
    <property type="nucleotide sequence ID" value="NZ_CP076135.1"/>
</dbReference>
<evidence type="ECO:0000313" key="2">
    <source>
        <dbReference type="Proteomes" id="UP000680805"/>
    </source>
</evidence>
<organism evidence="1 2">
    <name type="scientific">Bradyrhizobium sediminis</name>
    <dbReference type="NCBI Taxonomy" id="2840469"/>
    <lineage>
        <taxon>Bacteria</taxon>
        <taxon>Pseudomonadati</taxon>
        <taxon>Pseudomonadota</taxon>
        <taxon>Alphaproteobacteria</taxon>
        <taxon>Hyphomicrobiales</taxon>
        <taxon>Nitrobacteraceae</taxon>
        <taxon>Bradyrhizobium</taxon>
    </lineage>
</organism>
<name>A0A975NTI8_9BRAD</name>
<dbReference type="KEGG" id="bsei:KMZ68_11110"/>